<keyword evidence="2" id="KW-1185">Reference proteome</keyword>
<dbReference type="AlphaFoldDB" id="A0A7K0CK91"/>
<sequence>MADRYFRDGPRSLEVDVRLAVMEYADVAAEYAAVVGDPRVPLSALEDYALVVDILALARRAPTAEIPSLLSIGTRALLRVHRALPGAEETAEEAEAA</sequence>
<accession>A0A7K0CK91</accession>
<name>A0A7K0CK91_9ACTN</name>
<evidence type="ECO:0000313" key="1">
    <source>
        <dbReference type="EMBL" id="MQY13920.1"/>
    </source>
</evidence>
<organism evidence="1 2">
    <name type="scientific">Streptomyces smaragdinus</name>
    <dbReference type="NCBI Taxonomy" id="2585196"/>
    <lineage>
        <taxon>Bacteria</taxon>
        <taxon>Bacillati</taxon>
        <taxon>Actinomycetota</taxon>
        <taxon>Actinomycetes</taxon>
        <taxon>Kitasatosporales</taxon>
        <taxon>Streptomycetaceae</taxon>
        <taxon>Streptomyces</taxon>
    </lineage>
</organism>
<dbReference type="Proteomes" id="UP000466345">
    <property type="component" value="Unassembled WGS sequence"/>
</dbReference>
<dbReference type="RefSeq" id="WP_153454072.1">
    <property type="nucleotide sequence ID" value="NZ_WEGJ01000016.1"/>
</dbReference>
<evidence type="ECO:0000313" key="2">
    <source>
        <dbReference type="Proteomes" id="UP000466345"/>
    </source>
</evidence>
<proteinExistence type="predicted"/>
<protein>
    <submittedName>
        <fullName evidence="1">Uncharacterized protein</fullName>
    </submittedName>
</protein>
<gene>
    <name evidence="1" type="ORF">SRB5_40780</name>
</gene>
<comment type="caution">
    <text evidence="1">The sequence shown here is derived from an EMBL/GenBank/DDBJ whole genome shotgun (WGS) entry which is preliminary data.</text>
</comment>
<dbReference type="OrthoDB" id="4244474at2"/>
<dbReference type="EMBL" id="WEGJ01000016">
    <property type="protein sequence ID" value="MQY13920.1"/>
    <property type="molecule type" value="Genomic_DNA"/>
</dbReference>
<reference evidence="1 2" key="1">
    <citation type="submission" date="2019-10" db="EMBL/GenBank/DDBJ databases">
        <title>Streptomyces smaragdinus sp. nov. and Streptomyces fabii sp. nov., isolated from the gut of fungus growing-termite Macrotermes natalensis.</title>
        <authorList>
            <person name="Schwitalla J."/>
            <person name="Benndorf R."/>
            <person name="Martin K."/>
            <person name="De Beer W."/>
            <person name="Kaster A.-K."/>
            <person name="Vollmers J."/>
            <person name="Poulsen M."/>
            <person name="Beemelmanns C."/>
        </authorList>
    </citation>
    <scope>NUCLEOTIDE SEQUENCE [LARGE SCALE GENOMIC DNA]</scope>
    <source>
        <strain evidence="1 2">RB5</strain>
    </source>
</reference>